<dbReference type="RefSeq" id="WP_168035944.1">
    <property type="nucleotide sequence ID" value="NZ_JAATJH010000001.1"/>
</dbReference>
<evidence type="ECO:0000313" key="1">
    <source>
        <dbReference type="EMBL" id="NJC25180.1"/>
    </source>
</evidence>
<sequence>MSDALNSIAPESRIWIYAAERELTATETKKVRAEIQAYVKEWVSHRKELKAAADVLHDRFLVVGVDETQAEASGCSIDGSVNKIKEIGAEIGIDFFNRMRFSYRDQKGRINTVSKDQFKELYHGGKLPNDTIVFDTLIKEVGELRQIFERPLEDSWHSRMV</sequence>
<gene>
    <name evidence="1" type="ORF">GGR27_000661</name>
</gene>
<name>A0ABX0X7J3_9BACT</name>
<dbReference type="Proteomes" id="UP000770785">
    <property type="component" value="Unassembled WGS sequence"/>
</dbReference>
<comment type="caution">
    <text evidence="1">The sequence shown here is derived from an EMBL/GenBank/DDBJ whole genome shotgun (WGS) entry which is preliminary data.</text>
</comment>
<dbReference type="EMBL" id="JAATJH010000001">
    <property type="protein sequence ID" value="NJC25180.1"/>
    <property type="molecule type" value="Genomic_DNA"/>
</dbReference>
<proteinExistence type="predicted"/>
<reference evidence="1 2" key="1">
    <citation type="submission" date="2020-03" db="EMBL/GenBank/DDBJ databases">
        <title>Genomic Encyclopedia of Type Strains, Phase IV (KMG-IV): sequencing the most valuable type-strain genomes for metagenomic binning, comparative biology and taxonomic classification.</title>
        <authorList>
            <person name="Goeker M."/>
        </authorList>
    </citation>
    <scope>NUCLEOTIDE SEQUENCE [LARGE SCALE GENOMIC DNA]</scope>
    <source>
        <strain evidence="1 2">DSM 105096</strain>
    </source>
</reference>
<keyword evidence="2" id="KW-1185">Reference proteome</keyword>
<accession>A0ABX0X7J3</accession>
<protein>
    <submittedName>
        <fullName evidence="1">Uncharacterized protein</fullName>
    </submittedName>
</protein>
<evidence type="ECO:0000313" key="2">
    <source>
        <dbReference type="Proteomes" id="UP000770785"/>
    </source>
</evidence>
<organism evidence="1 2">
    <name type="scientific">Neolewinella antarctica</name>
    <dbReference type="NCBI Taxonomy" id="442734"/>
    <lineage>
        <taxon>Bacteria</taxon>
        <taxon>Pseudomonadati</taxon>
        <taxon>Bacteroidota</taxon>
        <taxon>Saprospiria</taxon>
        <taxon>Saprospirales</taxon>
        <taxon>Lewinellaceae</taxon>
        <taxon>Neolewinella</taxon>
    </lineage>
</organism>